<gene>
    <name evidence="1" type="ORF">AYBTSS11_LOCUS30257</name>
</gene>
<organism evidence="1 2">
    <name type="scientific">Sphenostylis stenocarpa</name>
    <dbReference type="NCBI Taxonomy" id="92480"/>
    <lineage>
        <taxon>Eukaryota</taxon>
        <taxon>Viridiplantae</taxon>
        <taxon>Streptophyta</taxon>
        <taxon>Embryophyta</taxon>
        <taxon>Tracheophyta</taxon>
        <taxon>Spermatophyta</taxon>
        <taxon>Magnoliopsida</taxon>
        <taxon>eudicotyledons</taxon>
        <taxon>Gunneridae</taxon>
        <taxon>Pentapetalae</taxon>
        <taxon>rosids</taxon>
        <taxon>fabids</taxon>
        <taxon>Fabales</taxon>
        <taxon>Fabaceae</taxon>
        <taxon>Papilionoideae</taxon>
        <taxon>50 kb inversion clade</taxon>
        <taxon>NPAAA clade</taxon>
        <taxon>indigoferoid/millettioid clade</taxon>
        <taxon>Phaseoleae</taxon>
        <taxon>Sphenostylis</taxon>
    </lineage>
</organism>
<sequence length="253" mass="28350">MREHGFLSKAQSLACDDDVKLAAEKDSVFSDILEEGGDDVKSTWPLWVGPHTCYNGNYNGKQGYKAERIWKDCLSSDCSLQLENMKLELLVIADQHAVVNMYPGPVHTARHTLGIGFARSIGPMITHDFCVPLVPQRLLVLLLAHTTVGSSTGLAGMRALGPKDTRGESKKSFHFPFPSGRALRPFLFIHRKSRQTGHHDETSEEKKDKVLLAQVQIKRAIEKALLSDGYSRDELSQKSKRDEIRGFLFYRKG</sequence>
<proteinExistence type="predicted"/>
<dbReference type="Gramene" id="rna-AYBTSS11_LOCUS30257">
    <property type="protein sequence ID" value="CAJ1978080.1"/>
    <property type="gene ID" value="gene-AYBTSS11_LOCUS30257"/>
</dbReference>
<dbReference type="AlphaFoldDB" id="A0AA87BCH5"/>
<name>A0AA87BCH5_9FABA</name>
<reference evidence="1" key="1">
    <citation type="submission" date="2023-10" db="EMBL/GenBank/DDBJ databases">
        <authorList>
            <person name="Domelevo Entfellner J.-B."/>
        </authorList>
    </citation>
    <scope>NUCLEOTIDE SEQUENCE</scope>
</reference>
<keyword evidence="2" id="KW-1185">Reference proteome</keyword>
<accession>A0AA87BCH5</accession>
<evidence type="ECO:0000313" key="1">
    <source>
        <dbReference type="EMBL" id="CAJ1978080.1"/>
    </source>
</evidence>
<dbReference type="EMBL" id="OY731408">
    <property type="protein sequence ID" value="CAJ1978080.1"/>
    <property type="molecule type" value="Genomic_DNA"/>
</dbReference>
<dbReference type="Proteomes" id="UP001189624">
    <property type="component" value="Chromosome 11"/>
</dbReference>
<protein>
    <submittedName>
        <fullName evidence="1">Uncharacterized protein</fullName>
    </submittedName>
</protein>
<evidence type="ECO:0000313" key="2">
    <source>
        <dbReference type="Proteomes" id="UP001189624"/>
    </source>
</evidence>